<dbReference type="PANTHER" id="PTHR44688">
    <property type="entry name" value="DNA-BINDING TRANSCRIPTIONAL ACTIVATOR DEVR_DOSR"/>
    <property type="match status" value="1"/>
</dbReference>
<keyword evidence="3" id="KW-0804">Transcription</keyword>
<dbReference type="PANTHER" id="PTHR44688:SF16">
    <property type="entry name" value="DNA-BINDING TRANSCRIPTIONAL ACTIVATOR DEVR_DOSR"/>
    <property type="match status" value="1"/>
</dbReference>
<name>A0A0U1DXL5_9MYCO</name>
<keyword evidence="1" id="KW-0805">Transcription regulation</keyword>
<dbReference type="EMBL" id="CTEF01000005">
    <property type="protein sequence ID" value="CQD23070.1"/>
    <property type="molecule type" value="Genomic_DNA"/>
</dbReference>
<feature type="domain" description="HTH luxR-type" evidence="4">
    <location>
        <begin position="325"/>
        <end position="389"/>
    </location>
</feature>
<evidence type="ECO:0000313" key="5">
    <source>
        <dbReference type="EMBL" id="CQD23070.1"/>
    </source>
</evidence>
<dbReference type="Gene3D" id="1.10.10.10">
    <property type="entry name" value="Winged helix-like DNA-binding domain superfamily/Winged helix DNA-binding domain"/>
    <property type="match status" value="1"/>
</dbReference>
<gene>
    <name evidence="5" type="ORF">BN970_05543</name>
</gene>
<dbReference type="SUPFAM" id="SSF46894">
    <property type="entry name" value="C-terminal effector domain of the bipartite response regulators"/>
    <property type="match status" value="1"/>
</dbReference>
<dbReference type="GO" id="GO:0003677">
    <property type="term" value="F:DNA binding"/>
    <property type="evidence" value="ECO:0007669"/>
    <property type="project" value="UniProtKB-KW"/>
</dbReference>
<dbReference type="InterPro" id="IPR000792">
    <property type="entry name" value="Tscrpt_reg_LuxR_C"/>
</dbReference>
<evidence type="ECO:0000256" key="3">
    <source>
        <dbReference type="ARBA" id="ARBA00023163"/>
    </source>
</evidence>
<dbReference type="InterPro" id="IPR016032">
    <property type="entry name" value="Sig_transdc_resp-reg_C-effctor"/>
</dbReference>
<protein>
    <submittedName>
        <fullName evidence="5">Transcriptional regulator</fullName>
    </submittedName>
</protein>
<sequence length="389" mass="42804">MANLITDGLPAAVEPLRTALELWCEHARRHDGRALHWLSSAFPILQESLAGEMWDDDLLARLATDMIGYARATGALALLSPAIAYQAGVHVLAGEFVTAERLLEESDTIADAIGHHPMKYHKMELAAWRGDVNEAGDLIEAGRAEGIAKGEGRLLGVTGYVAAVLYNGLGRYDEALAAAQQACEYHDLGFYGWCLLELTEAAVRVGKMDVAQEAVRRLEAGAGSSGTDWGLGLLAAARAIVADDTEADVQFKKSIERLSRTRIGVQLARTHLRYGEWLRRQKQRTSAREHLNTAYDMFTKMGAHAFAERARRELIATGEKVRKEPLASGDELTAQEAQIAQLARDGLTNQEIGAQLFISTHTVEWHLRKVFVKLGVRSRRQLRSVSWGN</sequence>
<dbReference type="PRINTS" id="PR00038">
    <property type="entry name" value="HTHLUXR"/>
</dbReference>
<proteinExistence type="predicted"/>
<dbReference type="Gene3D" id="1.25.40.10">
    <property type="entry name" value="Tetratricopeptide repeat domain"/>
    <property type="match status" value="1"/>
</dbReference>
<dbReference type="CDD" id="cd06170">
    <property type="entry name" value="LuxR_C_like"/>
    <property type="match status" value="1"/>
</dbReference>
<evidence type="ECO:0000259" key="4">
    <source>
        <dbReference type="PROSITE" id="PS50043"/>
    </source>
</evidence>
<organism evidence="5 6">
    <name type="scientific">Mycolicibacterium conceptionense</name>
    <dbReference type="NCBI Taxonomy" id="451644"/>
    <lineage>
        <taxon>Bacteria</taxon>
        <taxon>Bacillati</taxon>
        <taxon>Actinomycetota</taxon>
        <taxon>Actinomycetes</taxon>
        <taxon>Mycobacteriales</taxon>
        <taxon>Mycobacteriaceae</taxon>
        <taxon>Mycolicibacterium</taxon>
    </lineage>
</organism>
<dbReference type="AlphaFoldDB" id="A0A0U1DXL5"/>
<dbReference type="InterPro" id="IPR036388">
    <property type="entry name" value="WH-like_DNA-bd_sf"/>
</dbReference>
<keyword evidence="2" id="KW-0238">DNA-binding</keyword>
<reference evidence="5 6" key="1">
    <citation type="submission" date="2015-03" db="EMBL/GenBank/DDBJ databases">
        <authorList>
            <person name="Murphy D."/>
        </authorList>
    </citation>
    <scope>NUCLEOTIDE SEQUENCE [LARGE SCALE GENOMIC DNA]</scope>
    <source>
        <strain evidence="5 6">D16</strain>
    </source>
</reference>
<accession>A0A0U1DXL5</accession>
<dbReference type="PROSITE" id="PS50043">
    <property type="entry name" value="HTH_LUXR_2"/>
    <property type="match status" value="1"/>
</dbReference>
<dbReference type="SMART" id="SM00421">
    <property type="entry name" value="HTH_LUXR"/>
    <property type="match status" value="1"/>
</dbReference>
<evidence type="ECO:0000313" key="6">
    <source>
        <dbReference type="Proteomes" id="UP000182227"/>
    </source>
</evidence>
<dbReference type="SUPFAM" id="SSF48452">
    <property type="entry name" value="TPR-like"/>
    <property type="match status" value="1"/>
</dbReference>
<dbReference type="GO" id="GO:0006355">
    <property type="term" value="P:regulation of DNA-templated transcription"/>
    <property type="evidence" value="ECO:0007669"/>
    <property type="project" value="InterPro"/>
</dbReference>
<dbReference type="InterPro" id="IPR011990">
    <property type="entry name" value="TPR-like_helical_dom_sf"/>
</dbReference>
<dbReference type="Pfam" id="PF00196">
    <property type="entry name" value="GerE"/>
    <property type="match status" value="1"/>
</dbReference>
<evidence type="ECO:0000256" key="1">
    <source>
        <dbReference type="ARBA" id="ARBA00023015"/>
    </source>
</evidence>
<dbReference type="Proteomes" id="UP000182227">
    <property type="component" value="Unassembled WGS sequence"/>
</dbReference>
<evidence type="ECO:0000256" key="2">
    <source>
        <dbReference type="ARBA" id="ARBA00023125"/>
    </source>
</evidence>